<gene>
    <name evidence="2" type="ORF">I5L79_15715</name>
</gene>
<dbReference type="EMBL" id="JADWYK010000010">
    <property type="protein sequence ID" value="MBG8555001.1"/>
    <property type="molecule type" value="Genomic_DNA"/>
</dbReference>
<accession>A0ABS0L4F3</accession>
<dbReference type="Pfam" id="PF14279">
    <property type="entry name" value="HNH_5"/>
    <property type="match status" value="1"/>
</dbReference>
<reference evidence="2 3" key="1">
    <citation type="submission" date="2020-11" db="EMBL/GenBank/DDBJ databases">
        <title>Hymenobacter sp.</title>
        <authorList>
            <person name="Kim M.K."/>
        </authorList>
    </citation>
    <scope>NUCLEOTIDE SEQUENCE [LARGE SCALE GENOMIC DNA]</scope>
    <source>
        <strain evidence="2 3">BT594</strain>
    </source>
</reference>
<evidence type="ECO:0000313" key="2">
    <source>
        <dbReference type="EMBL" id="MBG8555001.1"/>
    </source>
</evidence>
<sequence length="372" mass="42285">MSEKAVFTFTPYLPALDKFWQAYASETFLADVPRPKPQRKAKAAQKCRFCGRNGLETKFKHKAHLIPRLLGNEHLLSDFECDDCNLKFSAWENDLANYLGIFRTVRGGTGNAKLPTFKSSDKLVTARPGTFMGVPGSILIERAGLDNDAFTIRDEEGIAEIKVAKNPYIPINVYKALLKMALSVLDQDQVGHYKPLFQLLDGQMPDALLDPALVVHHTMPSGHSLVHPHCFMFRKRETQDRQFTHQFYLRYQHHVFCVPIPFHTADIELGLFEGEQLTLRWCPPLLFKPPQDSDERCRTQYEELQSHEVVREEEVMVMQMTPGAISNSVALDIQNGRPAPAVFDPKEVIKIHLVPRGSQIQFPEQDESTGNK</sequence>
<protein>
    <recommendedName>
        <fullName evidence="1">HNH endonuclease 5 domain-containing protein</fullName>
    </recommendedName>
</protein>
<organism evidence="2 3">
    <name type="scientific">Hymenobacter guriensis</name>
    <dbReference type="NCBI Taxonomy" id="2793065"/>
    <lineage>
        <taxon>Bacteria</taxon>
        <taxon>Pseudomonadati</taxon>
        <taxon>Bacteroidota</taxon>
        <taxon>Cytophagia</taxon>
        <taxon>Cytophagales</taxon>
        <taxon>Hymenobacteraceae</taxon>
        <taxon>Hymenobacter</taxon>
    </lineage>
</organism>
<keyword evidence="3" id="KW-1185">Reference proteome</keyword>
<name>A0ABS0L4F3_9BACT</name>
<dbReference type="InterPro" id="IPR029471">
    <property type="entry name" value="HNH_5"/>
</dbReference>
<dbReference type="Proteomes" id="UP000601099">
    <property type="component" value="Unassembled WGS sequence"/>
</dbReference>
<dbReference type="RefSeq" id="WP_196956022.1">
    <property type="nucleotide sequence ID" value="NZ_JADWYK010000010.1"/>
</dbReference>
<comment type="caution">
    <text evidence="2">The sequence shown here is derived from an EMBL/GenBank/DDBJ whole genome shotgun (WGS) entry which is preliminary data.</text>
</comment>
<proteinExistence type="predicted"/>
<evidence type="ECO:0000259" key="1">
    <source>
        <dbReference type="Pfam" id="PF14279"/>
    </source>
</evidence>
<evidence type="ECO:0000313" key="3">
    <source>
        <dbReference type="Proteomes" id="UP000601099"/>
    </source>
</evidence>
<feature type="domain" description="HNH endonuclease 5" evidence="1">
    <location>
        <begin position="47"/>
        <end position="88"/>
    </location>
</feature>